<keyword evidence="2" id="KW-1185">Reference proteome</keyword>
<accession>B9TP60</accession>
<dbReference type="InParanoid" id="B9TP60"/>
<proteinExistence type="predicted"/>
<organism evidence="1 2">
    <name type="scientific">Ricinus communis</name>
    <name type="common">Castor bean</name>
    <dbReference type="NCBI Taxonomy" id="3988"/>
    <lineage>
        <taxon>Eukaryota</taxon>
        <taxon>Viridiplantae</taxon>
        <taxon>Streptophyta</taxon>
        <taxon>Embryophyta</taxon>
        <taxon>Tracheophyta</taxon>
        <taxon>Spermatophyta</taxon>
        <taxon>Magnoliopsida</taxon>
        <taxon>eudicotyledons</taxon>
        <taxon>Gunneridae</taxon>
        <taxon>Pentapetalae</taxon>
        <taxon>rosids</taxon>
        <taxon>fabids</taxon>
        <taxon>Malpighiales</taxon>
        <taxon>Euphorbiaceae</taxon>
        <taxon>Acalyphoideae</taxon>
        <taxon>Acalypheae</taxon>
        <taxon>Ricinus</taxon>
    </lineage>
</organism>
<evidence type="ECO:0000313" key="2">
    <source>
        <dbReference type="Proteomes" id="UP000008311"/>
    </source>
</evidence>
<name>B9TP60_RICCO</name>
<sequence length="301" mass="30671">MLQRVAVVGPGSAGQHAAYGVDGGFAGLVAIGVRMDEQACAVVGLEIGLVLRGRGDPDAVGRAVVVTGPAQARRKALDGAVQHHLDQAVAQAVGVARHERAHMLGTGLGAMRAVKRLEGGQDADGHLVIGQRGLQHAAVLLAQPVDQVGGRGHALAAGQAGEGAHASLGHGRQQAGVADLAQHQEHGGRLLQLARGLAGQGVAGRKAHHALDLVVARDLGQAQHGAVDVHQMAIGVRDHDGTASCGPVQVLHRHTLAAEVDGIEPPGDQRLAGRQALRIHARRHLGQAVHHGIHGAQAGPG</sequence>
<reference evidence="2" key="1">
    <citation type="journal article" date="2010" name="Nat. Biotechnol.">
        <title>Draft genome sequence of the oilseed species Ricinus communis.</title>
        <authorList>
            <person name="Chan A.P."/>
            <person name="Crabtree J."/>
            <person name="Zhao Q."/>
            <person name="Lorenzi H."/>
            <person name="Orvis J."/>
            <person name="Puiu D."/>
            <person name="Melake-Berhan A."/>
            <person name="Jones K.M."/>
            <person name="Redman J."/>
            <person name="Chen G."/>
            <person name="Cahoon E.B."/>
            <person name="Gedil M."/>
            <person name="Stanke M."/>
            <person name="Haas B.J."/>
            <person name="Wortman J.R."/>
            <person name="Fraser-Liggett C.M."/>
            <person name="Ravel J."/>
            <person name="Rabinowicz P.D."/>
        </authorList>
    </citation>
    <scope>NUCLEOTIDE SEQUENCE [LARGE SCALE GENOMIC DNA]</scope>
    <source>
        <strain evidence="2">cv. Hale</strain>
    </source>
</reference>
<gene>
    <name evidence="1" type="ORF">RCOM_2076520</name>
</gene>
<dbReference type="EMBL" id="EQ994773">
    <property type="protein sequence ID" value="EEF22354.1"/>
    <property type="molecule type" value="Genomic_DNA"/>
</dbReference>
<evidence type="ECO:0000313" key="1">
    <source>
        <dbReference type="EMBL" id="EEF22354.1"/>
    </source>
</evidence>
<protein>
    <submittedName>
        <fullName evidence="1">Uncharacterized protein</fullName>
    </submittedName>
</protein>
<dbReference type="AlphaFoldDB" id="B9TP60"/>
<dbReference type="Proteomes" id="UP000008311">
    <property type="component" value="Unassembled WGS sequence"/>
</dbReference>
<feature type="non-terminal residue" evidence="1">
    <location>
        <position position="301"/>
    </location>
</feature>